<gene>
    <name evidence="1" type="ORF">CHARACLAT_022317</name>
</gene>
<evidence type="ECO:0000313" key="1">
    <source>
        <dbReference type="EMBL" id="MED6294561.1"/>
    </source>
</evidence>
<accession>A0ABU7F552</accession>
<evidence type="ECO:0000313" key="2">
    <source>
        <dbReference type="Proteomes" id="UP001352852"/>
    </source>
</evidence>
<protein>
    <submittedName>
        <fullName evidence="1">Uncharacterized protein</fullName>
    </submittedName>
</protein>
<dbReference type="EMBL" id="JAHUTJ010076033">
    <property type="protein sequence ID" value="MED6294561.1"/>
    <property type="molecule type" value="Genomic_DNA"/>
</dbReference>
<keyword evidence="2" id="KW-1185">Reference proteome</keyword>
<sequence length="84" mass="8979">MDGICMEESLDGAGGEAPLRTCVEEVCLLDRGDIYSNSEVTESPLLLPSCSCSWRCLKQDFLVKPMAGGGLVWGPVDFVSSFCG</sequence>
<dbReference type="Proteomes" id="UP001352852">
    <property type="component" value="Unassembled WGS sequence"/>
</dbReference>
<proteinExistence type="predicted"/>
<comment type="caution">
    <text evidence="1">The sequence shown here is derived from an EMBL/GenBank/DDBJ whole genome shotgun (WGS) entry which is preliminary data.</text>
</comment>
<reference evidence="1 2" key="1">
    <citation type="submission" date="2021-06" db="EMBL/GenBank/DDBJ databases">
        <authorList>
            <person name="Palmer J.M."/>
        </authorList>
    </citation>
    <scope>NUCLEOTIDE SEQUENCE [LARGE SCALE GENOMIC DNA]</scope>
    <source>
        <strain evidence="1 2">CL_MEX2019</strain>
        <tissue evidence="1">Muscle</tissue>
    </source>
</reference>
<organism evidence="1 2">
    <name type="scientific">Characodon lateralis</name>
    <dbReference type="NCBI Taxonomy" id="208331"/>
    <lineage>
        <taxon>Eukaryota</taxon>
        <taxon>Metazoa</taxon>
        <taxon>Chordata</taxon>
        <taxon>Craniata</taxon>
        <taxon>Vertebrata</taxon>
        <taxon>Euteleostomi</taxon>
        <taxon>Actinopterygii</taxon>
        <taxon>Neopterygii</taxon>
        <taxon>Teleostei</taxon>
        <taxon>Neoteleostei</taxon>
        <taxon>Acanthomorphata</taxon>
        <taxon>Ovalentaria</taxon>
        <taxon>Atherinomorphae</taxon>
        <taxon>Cyprinodontiformes</taxon>
        <taxon>Goodeidae</taxon>
        <taxon>Characodon</taxon>
    </lineage>
</organism>
<name>A0ABU7F552_9TELE</name>